<evidence type="ECO:0000313" key="3">
    <source>
        <dbReference type="Proteomes" id="UP000590511"/>
    </source>
</evidence>
<reference evidence="1 4" key="2">
    <citation type="submission" date="2021-01" db="EMBL/GenBank/DDBJ databases">
        <title>Whole genome shotgun sequence of Actinoplanes lobatus NBRC 12513.</title>
        <authorList>
            <person name="Komaki H."/>
            <person name="Tamura T."/>
        </authorList>
    </citation>
    <scope>NUCLEOTIDE SEQUENCE [LARGE SCALE GENOMIC DNA]</scope>
    <source>
        <strain evidence="1 4">NBRC 12513</strain>
    </source>
</reference>
<dbReference type="Proteomes" id="UP000631312">
    <property type="component" value="Unassembled WGS sequence"/>
</dbReference>
<comment type="caution">
    <text evidence="2">The sequence shown here is derived from an EMBL/GenBank/DDBJ whole genome shotgun (WGS) entry which is preliminary data.</text>
</comment>
<name>A0A7W7MJ96_9ACTN</name>
<dbReference type="Gene3D" id="3.40.50.1440">
    <property type="entry name" value="Tubulin/FtsZ, GTPase domain"/>
    <property type="match status" value="1"/>
</dbReference>
<proteinExistence type="predicted"/>
<accession>A0A7W7MJ96</accession>
<sequence>MHLYHPVMFVGLGGTGCRIGAELERRLREELCGPDGLKLHGPAFGLTELRPFELPSCLQFVYADLSEDELGQLRRRSVPNEAHSEVADRTAYYAYDLLPQFRSYPEVAKFLRVKAADFVRDWLPPGEHEPMVVPLRLGAGQLPTVGRAALYATVSDSLEVLRQPIIRAIGRITNSAPELRLLNPAREPGLQTVDVFVAFSVAGGTGAGIFYDYLHIVESAFRQAGIDAKIYPLVLMPSAFEAGSGGGLNASLNAGRALLDMFRLVDELNQDQRAHGDLGGTPTVRGRHVRYPREGDVPMRLGAMQTAFLFSKAVGIARDDLHRSIVALILSLVGLDVPAGGRDAGGPVSFADSFINGVVERQSMSPTRIGCRGVSTSLVGSLTVPFDDLADMFAGRLLGRGVRELQLVPPGRSESNRDLIREFFNGSSVGPVWQRAAGAFDDPAAEQGIKGAATIRGMLRERGVRMGDSLQNLDQTLLRTMPELVRDFNPAEGARSVLRHADLFRLRRVVLGEAALAENIDQLGVRGVMDGRRVPPAAPVKAWESDPRPPQLIELRDRMGGLVKATVSEKPVVDTIALQDEWFRYRARRFWHASWNDHRQTWQQRLTRFTGHLRSLAEELTAYERGCEEAFNRRAEELYRARVGVTYLLPPRQDLEQTYAEMLRRLARRGKRENATEGEILNALLGPDGWANALAEASVLGRSGGTEGLRNILGLLKQEVAGILRGGDPDEVPLLPHMSNLLRVAAKRAQDVPVADSDVQQFVGTLSGMLPGGFMPEGSGRLSVLVVYPAAEADDLVEKWLGGQLRILTRRGDKPVQFRAVQTESITVVLTRTGMGITEVPELRQVLLDWAGAVREPRADSLLPWRQRLGFGADWLATTEAHREEILLRLLCAAWNGQVECFGGSESPERIRIALSRRPDAEAMVLELGAFGRASSWGSVLRQYETWTLADGGEIRLNFCAQLMESIPNGFTEILDDPHPLYWELVGMADRQVKVLTDMRERMPAGARQRCEQLIGFWSRTLPAARQRTFLREAPNGNSLIALETTVKNRHDEA</sequence>
<evidence type="ECO:0008006" key="5">
    <source>
        <dbReference type="Google" id="ProtNLM"/>
    </source>
</evidence>
<evidence type="ECO:0000313" key="4">
    <source>
        <dbReference type="Proteomes" id="UP000631312"/>
    </source>
</evidence>
<dbReference type="InterPro" id="IPR036525">
    <property type="entry name" value="Tubulin/FtsZ_GTPase_sf"/>
</dbReference>
<evidence type="ECO:0000313" key="1">
    <source>
        <dbReference type="EMBL" id="GIE44072.1"/>
    </source>
</evidence>
<dbReference type="Proteomes" id="UP000590511">
    <property type="component" value="Unassembled WGS sequence"/>
</dbReference>
<reference evidence="2 3" key="1">
    <citation type="submission" date="2020-08" db="EMBL/GenBank/DDBJ databases">
        <title>Sequencing the genomes of 1000 actinobacteria strains.</title>
        <authorList>
            <person name="Klenk H.-P."/>
        </authorList>
    </citation>
    <scope>NUCLEOTIDE SEQUENCE [LARGE SCALE GENOMIC DNA]</scope>
    <source>
        <strain evidence="2 3">DSM 43150</strain>
    </source>
</reference>
<dbReference type="EMBL" id="JACHNC010000001">
    <property type="protein sequence ID" value="MBB4752161.1"/>
    <property type="molecule type" value="Genomic_DNA"/>
</dbReference>
<dbReference type="AlphaFoldDB" id="A0A7W7MJ96"/>
<gene>
    <name evidence="1" type="ORF">Alo02nite_69700</name>
    <name evidence="2" type="ORF">BJ964_006322</name>
</gene>
<dbReference type="EMBL" id="BOMP01000118">
    <property type="protein sequence ID" value="GIE44072.1"/>
    <property type="molecule type" value="Genomic_DNA"/>
</dbReference>
<keyword evidence="4" id="KW-1185">Reference proteome</keyword>
<evidence type="ECO:0000313" key="2">
    <source>
        <dbReference type="EMBL" id="MBB4752161.1"/>
    </source>
</evidence>
<dbReference type="Pfam" id="PF13809">
    <property type="entry name" value="Tubulin_2"/>
    <property type="match status" value="1"/>
</dbReference>
<dbReference type="InterPro" id="IPR025904">
    <property type="entry name" value="Tubulin-like"/>
</dbReference>
<organism evidence="2 3">
    <name type="scientific">Actinoplanes lobatus</name>
    <dbReference type="NCBI Taxonomy" id="113568"/>
    <lineage>
        <taxon>Bacteria</taxon>
        <taxon>Bacillati</taxon>
        <taxon>Actinomycetota</taxon>
        <taxon>Actinomycetes</taxon>
        <taxon>Micromonosporales</taxon>
        <taxon>Micromonosporaceae</taxon>
        <taxon>Actinoplanes</taxon>
    </lineage>
</organism>
<dbReference type="RefSeq" id="WP_188124076.1">
    <property type="nucleotide sequence ID" value="NZ_BOMP01000118.1"/>
</dbReference>
<protein>
    <recommendedName>
        <fullName evidence="5">Tubulin-like protein</fullName>
    </recommendedName>
</protein>